<dbReference type="Proteomes" id="UP000017861">
    <property type="component" value="Unassembled WGS sequence"/>
</dbReference>
<dbReference type="OrthoDB" id="9973389at2759"/>
<dbReference type="AlphaFoldDB" id="V5BIB2"/>
<dbReference type="VEuPathDB" id="TriTrypDB:TCDM_13936"/>
<organism evidence="2 3">
    <name type="scientific">Trypanosoma cruzi Dm28c</name>
    <dbReference type="NCBI Taxonomy" id="1416333"/>
    <lineage>
        <taxon>Eukaryota</taxon>
        <taxon>Discoba</taxon>
        <taxon>Euglenozoa</taxon>
        <taxon>Kinetoplastea</taxon>
        <taxon>Metakinetoplastina</taxon>
        <taxon>Trypanosomatida</taxon>
        <taxon>Trypanosomatidae</taxon>
        <taxon>Trypanosoma</taxon>
        <taxon>Schizotrypanum</taxon>
    </lineage>
</organism>
<protein>
    <recommendedName>
        <fullName evidence="4">Ribosomal protein L30 ferredoxin-like fold domain-containing protein</fullName>
    </recommendedName>
</protein>
<dbReference type="CDD" id="cd00355">
    <property type="entry name" value="Ribosomal_L30_like"/>
    <property type="match status" value="1"/>
</dbReference>
<evidence type="ECO:0000313" key="3">
    <source>
        <dbReference type="Proteomes" id="UP000017861"/>
    </source>
</evidence>
<feature type="region of interest" description="Disordered" evidence="1">
    <location>
        <begin position="212"/>
        <end position="238"/>
    </location>
</feature>
<evidence type="ECO:0008006" key="4">
    <source>
        <dbReference type="Google" id="ProtNLM"/>
    </source>
</evidence>
<feature type="compositionally biased region" description="Low complexity" evidence="1">
    <location>
        <begin position="45"/>
        <end position="63"/>
    </location>
</feature>
<dbReference type="InterPro" id="IPR036919">
    <property type="entry name" value="Ribo_uL30_ferredoxin-like_sf"/>
</dbReference>
<feature type="region of interest" description="Disordered" evidence="1">
    <location>
        <begin position="34"/>
        <end position="63"/>
    </location>
</feature>
<proteinExistence type="predicted"/>
<dbReference type="EMBL" id="AYLP01000056">
    <property type="protein sequence ID" value="ESS65857.1"/>
    <property type="molecule type" value="Genomic_DNA"/>
</dbReference>
<accession>V5BIB2</accession>
<sequence length="238" mass="26496">MRRAWSSMRLPQWRCMCHGKTALLSKSLSTSASGDVSGGSGGGVQAKSSSTSTSTSTSSVGGSAVAATSIAPGPYRVVGNIFIVHCDDHPFKHSWEINRMLRELRLEFKGQTTIVPDIPQVRKQLWRVRHVVRIDMLDLDEAKALIGVPEHISFDDLASQIPVSFGRVRAVANPVLRSKMNFMKLRRMRLRDVLHRDALELRILEERRKALEAAQRNEEQQSSPPMGQTLKEEASHSS</sequence>
<name>V5BIB2_TRYCR</name>
<dbReference type="SUPFAM" id="SSF55129">
    <property type="entry name" value="Ribosomal protein L30p/L7e"/>
    <property type="match status" value="1"/>
</dbReference>
<evidence type="ECO:0000313" key="2">
    <source>
        <dbReference type="EMBL" id="ESS65857.1"/>
    </source>
</evidence>
<evidence type="ECO:0000256" key="1">
    <source>
        <dbReference type="SAM" id="MobiDB-lite"/>
    </source>
</evidence>
<comment type="caution">
    <text evidence="2">The sequence shown here is derived from an EMBL/GenBank/DDBJ whole genome shotgun (WGS) entry which is preliminary data.</text>
</comment>
<gene>
    <name evidence="2" type="ORF">TCDM_13936</name>
</gene>
<reference evidence="2 3" key="1">
    <citation type="journal article" date="2014" name="Genome Announc.">
        <title>Trypanosoma cruzi Clone Dm28c Draft Genome Sequence.</title>
        <authorList>
            <person name="Grisard E.C."/>
            <person name="Teixeira S.M."/>
            <person name="de Almeida L.G."/>
            <person name="Stoco P.H."/>
            <person name="Gerber A.L."/>
            <person name="Talavera-Lopez C."/>
            <person name="Lima O.C."/>
            <person name="Andersson B."/>
            <person name="de Vasconcelos A.T."/>
        </authorList>
    </citation>
    <scope>NUCLEOTIDE SEQUENCE [LARGE SCALE GENOMIC DNA]</scope>
    <source>
        <strain evidence="2 3">Dm28c</strain>
    </source>
</reference>